<keyword evidence="1" id="KW-0812">Transmembrane</keyword>
<dbReference type="GeneID" id="80528169"/>
<accession>A0A344X9W0</accession>
<dbReference type="EMBL" id="MG551742">
    <property type="protein sequence ID" value="AXE75642.1"/>
    <property type="molecule type" value="Genomic_DNA"/>
</dbReference>
<sequence length="102" mass="12662">MVMSEINEALKFLEPKYEFLSKRTFKKPKHKKLFRRLKKIYFVLREYKFETLGCKPYISSRVIKAMYYYNRDKFKFLHFYLAIEHLILQLQFVFGKEKANKF</sequence>
<organism evidence="2 3">
    <name type="scientific">Egyptian fruit bat adenovirus</name>
    <dbReference type="NCBI Taxonomy" id="2849732"/>
    <lineage>
        <taxon>Viruses</taxon>
        <taxon>Varidnaviria</taxon>
        <taxon>Bamfordvirae</taxon>
        <taxon>Preplasmiviricota</taxon>
        <taxon>Polisuviricotina</taxon>
        <taxon>Pharingeaviricetes</taxon>
        <taxon>Rowavirales</taxon>
        <taxon>Adenoviridae</taxon>
        <taxon>Mastadenovirus</taxon>
        <taxon>Mastadenovirus aegyptiaci</taxon>
        <taxon>Bat mastadenovirus I</taxon>
    </lineage>
</organism>
<protein>
    <submittedName>
        <fullName evidence="2">Uncharacterized protein</fullName>
    </submittedName>
</protein>
<feature type="transmembrane region" description="Helical" evidence="1">
    <location>
        <begin position="76"/>
        <end position="94"/>
    </location>
</feature>
<proteinExistence type="predicted"/>
<dbReference type="RefSeq" id="YP_010790758.1">
    <property type="nucleotide sequence ID" value="NC_075454.1"/>
</dbReference>
<dbReference type="KEGG" id="vg:80528169"/>
<keyword evidence="3" id="KW-1185">Reference proteome</keyword>
<keyword evidence="1" id="KW-0472">Membrane</keyword>
<evidence type="ECO:0000313" key="2">
    <source>
        <dbReference type="EMBL" id="AXE75642.1"/>
    </source>
</evidence>
<reference evidence="2 3" key="1">
    <citation type="journal article" date="2018" name="Sci. Rep.">
        <title>A novel adenovirus isolated from the Egyptian fruit bat in South Africa is closely related to recent isolates from China.</title>
        <authorList>
            <person name="Jansen van Vuren P."/>
            <person name="Allam M."/>
            <person name="Wiley M.R."/>
            <person name="Ismail A."/>
            <person name="Storm N."/>
            <person name="Birkhead M."/>
            <person name="Markotter W."/>
            <person name="Palacios G."/>
            <person name="Paweska J.T."/>
        </authorList>
    </citation>
    <scope>NUCLEOTIDE SEQUENCE [LARGE SCALE GENOMIC DNA]</scope>
    <source>
        <strain evidence="2">3085</strain>
    </source>
</reference>
<name>A0A344X9W0_9ADEN</name>
<keyword evidence="1" id="KW-1133">Transmembrane helix</keyword>
<evidence type="ECO:0000313" key="3">
    <source>
        <dbReference type="Proteomes" id="UP000319886"/>
    </source>
</evidence>
<evidence type="ECO:0000256" key="1">
    <source>
        <dbReference type="SAM" id="Phobius"/>
    </source>
</evidence>
<dbReference type="Proteomes" id="UP000319886">
    <property type="component" value="Segment"/>
</dbReference>